<gene>
    <name evidence="1" type="ORF">MIMGU_mgv1a0179792mg</name>
</gene>
<evidence type="ECO:0000313" key="1">
    <source>
        <dbReference type="EMBL" id="EYU27521.1"/>
    </source>
</evidence>
<evidence type="ECO:0000313" key="2">
    <source>
        <dbReference type="Proteomes" id="UP000030748"/>
    </source>
</evidence>
<sequence length="27" mass="3196">VITLHIINDSFFLGWQNHPLFSVSSWH</sequence>
<proteinExistence type="predicted"/>
<organism evidence="1 2">
    <name type="scientific">Erythranthe guttata</name>
    <name type="common">Yellow monkey flower</name>
    <name type="synonym">Mimulus guttatus</name>
    <dbReference type="NCBI Taxonomy" id="4155"/>
    <lineage>
        <taxon>Eukaryota</taxon>
        <taxon>Viridiplantae</taxon>
        <taxon>Streptophyta</taxon>
        <taxon>Embryophyta</taxon>
        <taxon>Tracheophyta</taxon>
        <taxon>Spermatophyta</taxon>
        <taxon>Magnoliopsida</taxon>
        <taxon>eudicotyledons</taxon>
        <taxon>Gunneridae</taxon>
        <taxon>Pentapetalae</taxon>
        <taxon>asterids</taxon>
        <taxon>lamiids</taxon>
        <taxon>Lamiales</taxon>
        <taxon>Phrymaceae</taxon>
        <taxon>Erythranthe</taxon>
    </lineage>
</organism>
<dbReference type="Proteomes" id="UP000030748">
    <property type="component" value="Unassembled WGS sequence"/>
</dbReference>
<feature type="non-terminal residue" evidence="1">
    <location>
        <position position="1"/>
    </location>
</feature>
<protein>
    <submittedName>
        <fullName evidence="1">Uncharacterized protein</fullName>
    </submittedName>
</protein>
<accession>A0A022QHW9</accession>
<dbReference type="EMBL" id="KI631456">
    <property type="protein sequence ID" value="EYU27521.1"/>
    <property type="molecule type" value="Genomic_DNA"/>
</dbReference>
<name>A0A022QHW9_ERYGU</name>
<dbReference type="AlphaFoldDB" id="A0A022QHW9"/>
<keyword evidence="2" id="KW-1185">Reference proteome</keyword>
<reference evidence="1 2" key="1">
    <citation type="journal article" date="2013" name="Proc. Natl. Acad. Sci. U.S.A.">
        <title>Fine-scale variation in meiotic recombination in Mimulus inferred from population shotgun sequencing.</title>
        <authorList>
            <person name="Hellsten U."/>
            <person name="Wright K.M."/>
            <person name="Jenkins J."/>
            <person name="Shu S."/>
            <person name="Yuan Y."/>
            <person name="Wessler S.R."/>
            <person name="Schmutz J."/>
            <person name="Willis J.H."/>
            <person name="Rokhsar D.S."/>
        </authorList>
    </citation>
    <scope>NUCLEOTIDE SEQUENCE [LARGE SCALE GENOMIC DNA]</scope>
    <source>
        <strain evidence="2">cv. DUN x IM62</strain>
    </source>
</reference>